<proteinExistence type="inferred from homology"/>
<sequence length="316" mass="34974">MTANAVPSVGTPAASEPTPASVGTPARRRSLGRTGQRFFYWMLLPALGLFFVFHTLPALIGVFFSFTNYRGYGSWSFVGLHNYRSLFLDENVWAAYRFTFLFAIVSTVLVNVIAMLLALGLNARIGFRSGFRAIFFTPYVLSVLIVGYVFSYLFSNTLPQLLPSIPVFANNILASEQWAWVPIVIVTVWQSAAFATILYLAGLQTIPGEVYEAAALDGATGWTQFWKITFPLISGFFTINMVLSLKGFLQVFDQVVALTNGGPGTSTQSITMLIFRGGFQGGEYAYQTANAVIYFIVIVLVSLVQFRILNRRQADF</sequence>
<dbReference type="InterPro" id="IPR000515">
    <property type="entry name" value="MetI-like"/>
</dbReference>
<evidence type="ECO:0000256" key="4">
    <source>
        <dbReference type="ARBA" id="ARBA00022692"/>
    </source>
</evidence>
<evidence type="ECO:0000313" key="11">
    <source>
        <dbReference type="Proteomes" id="UP000275356"/>
    </source>
</evidence>
<keyword evidence="4 7" id="KW-0812">Transmembrane</keyword>
<feature type="transmembrane region" description="Helical" evidence="7">
    <location>
        <begin position="228"/>
        <end position="249"/>
    </location>
</feature>
<reference evidence="10 11" key="1">
    <citation type="submission" date="2018-11" db="EMBL/GenBank/DDBJ databases">
        <title>Sequencing the genomes of 1000 actinobacteria strains.</title>
        <authorList>
            <person name="Klenk H.-P."/>
        </authorList>
    </citation>
    <scope>NUCLEOTIDE SEQUENCE [LARGE SCALE GENOMIC DNA]</scope>
    <source>
        <strain evidence="10 11">DSM 13521</strain>
    </source>
</reference>
<keyword evidence="3" id="KW-1003">Cell membrane</keyword>
<dbReference type="Proteomes" id="UP000275356">
    <property type="component" value="Unassembled WGS sequence"/>
</dbReference>
<gene>
    <name evidence="10" type="ORF">EDD28_2698</name>
</gene>
<feature type="transmembrane region" description="Helical" evidence="7">
    <location>
        <begin position="38"/>
        <end position="66"/>
    </location>
</feature>
<dbReference type="GO" id="GO:0055085">
    <property type="term" value="P:transmembrane transport"/>
    <property type="evidence" value="ECO:0007669"/>
    <property type="project" value="InterPro"/>
</dbReference>
<evidence type="ECO:0000313" key="10">
    <source>
        <dbReference type="EMBL" id="ROR93290.1"/>
    </source>
</evidence>
<dbReference type="AlphaFoldDB" id="A0A3N2D0H7"/>
<accession>A0A3N2D0H7</accession>
<dbReference type="RefSeq" id="WP_123740271.1">
    <property type="nucleotide sequence ID" value="NZ_RKHQ01000002.1"/>
</dbReference>
<keyword evidence="5 7" id="KW-1133">Transmembrane helix</keyword>
<protein>
    <submittedName>
        <fullName evidence="10">Carbohydrate ABC transporter membrane protein 1 (CUT1 family)</fullName>
    </submittedName>
</protein>
<keyword evidence="6 7" id="KW-0472">Membrane</keyword>
<dbReference type="Gene3D" id="1.10.3720.10">
    <property type="entry name" value="MetI-like"/>
    <property type="match status" value="1"/>
</dbReference>
<keyword evidence="2 7" id="KW-0813">Transport</keyword>
<dbReference type="GO" id="GO:0005886">
    <property type="term" value="C:plasma membrane"/>
    <property type="evidence" value="ECO:0007669"/>
    <property type="project" value="UniProtKB-SubCell"/>
</dbReference>
<evidence type="ECO:0000256" key="5">
    <source>
        <dbReference type="ARBA" id="ARBA00022989"/>
    </source>
</evidence>
<dbReference type="PANTHER" id="PTHR30193:SF37">
    <property type="entry name" value="INNER MEMBRANE ABC TRANSPORTER PERMEASE PROTEIN YCJO"/>
    <property type="match status" value="1"/>
</dbReference>
<evidence type="ECO:0000256" key="2">
    <source>
        <dbReference type="ARBA" id="ARBA00022448"/>
    </source>
</evidence>
<evidence type="ECO:0000259" key="9">
    <source>
        <dbReference type="PROSITE" id="PS50928"/>
    </source>
</evidence>
<feature type="transmembrane region" description="Helical" evidence="7">
    <location>
        <begin position="178"/>
        <end position="201"/>
    </location>
</feature>
<feature type="domain" description="ABC transmembrane type-1" evidence="9">
    <location>
        <begin position="96"/>
        <end position="305"/>
    </location>
</feature>
<comment type="subcellular location">
    <subcellularLocation>
        <location evidence="1 7">Cell membrane</location>
        <topology evidence="1 7">Multi-pass membrane protein</topology>
    </subcellularLocation>
</comment>
<dbReference type="PANTHER" id="PTHR30193">
    <property type="entry name" value="ABC TRANSPORTER PERMEASE PROTEIN"/>
    <property type="match status" value="1"/>
</dbReference>
<dbReference type="EMBL" id="RKHQ01000002">
    <property type="protein sequence ID" value="ROR93290.1"/>
    <property type="molecule type" value="Genomic_DNA"/>
</dbReference>
<feature type="region of interest" description="Disordered" evidence="8">
    <location>
        <begin position="1"/>
        <end position="28"/>
    </location>
</feature>
<feature type="transmembrane region" description="Helical" evidence="7">
    <location>
        <begin position="94"/>
        <end position="121"/>
    </location>
</feature>
<evidence type="ECO:0000256" key="3">
    <source>
        <dbReference type="ARBA" id="ARBA00022475"/>
    </source>
</evidence>
<evidence type="ECO:0000256" key="6">
    <source>
        <dbReference type="ARBA" id="ARBA00023136"/>
    </source>
</evidence>
<comment type="caution">
    <text evidence="10">The sequence shown here is derived from an EMBL/GenBank/DDBJ whole genome shotgun (WGS) entry which is preliminary data.</text>
</comment>
<dbReference type="SUPFAM" id="SSF161098">
    <property type="entry name" value="MetI-like"/>
    <property type="match status" value="1"/>
</dbReference>
<organism evidence="10 11">
    <name type="scientific">Salana multivorans</name>
    <dbReference type="NCBI Taxonomy" id="120377"/>
    <lineage>
        <taxon>Bacteria</taxon>
        <taxon>Bacillati</taxon>
        <taxon>Actinomycetota</taxon>
        <taxon>Actinomycetes</taxon>
        <taxon>Micrococcales</taxon>
        <taxon>Beutenbergiaceae</taxon>
        <taxon>Salana</taxon>
    </lineage>
</organism>
<keyword evidence="11" id="KW-1185">Reference proteome</keyword>
<evidence type="ECO:0000256" key="1">
    <source>
        <dbReference type="ARBA" id="ARBA00004651"/>
    </source>
</evidence>
<evidence type="ECO:0000256" key="7">
    <source>
        <dbReference type="RuleBase" id="RU363032"/>
    </source>
</evidence>
<comment type="similarity">
    <text evidence="7">Belongs to the binding-protein-dependent transport system permease family.</text>
</comment>
<feature type="transmembrane region" description="Helical" evidence="7">
    <location>
        <begin position="133"/>
        <end position="154"/>
    </location>
</feature>
<dbReference type="InterPro" id="IPR035906">
    <property type="entry name" value="MetI-like_sf"/>
</dbReference>
<dbReference type="CDD" id="cd06261">
    <property type="entry name" value="TM_PBP2"/>
    <property type="match status" value="1"/>
</dbReference>
<evidence type="ECO:0000256" key="8">
    <source>
        <dbReference type="SAM" id="MobiDB-lite"/>
    </source>
</evidence>
<name>A0A3N2D0H7_9MICO</name>
<dbReference type="PROSITE" id="PS50928">
    <property type="entry name" value="ABC_TM1"/>
    <property type="match status" value="1"/>
</dbReference>
<dbReference type="Pfam" id="PF00528">
    <property type="entry name" value="BPD_transp_1"/>
    <property type="match status" value="1"/>
</dbReference>
<feature type="transmembrane region" description="Helical" evidence="7">
    <location>
        <begin position="291"/>
        <end position="309"/>
    </location>
</feature>
<dbReference type="InterPro" id="IPR051393">
    <property type="entry name" value="ABC_transporter_permease"/>
</dbReference>
<dbReference type="OrthoDB" id="5174895at2"/>